<sequence>MEPDEEFIKTVVILAREEEKRENHHQDRNSYKYYSNTKQLFKKYTLDDPSRAVSWLLFLMVKGTFTFIKDKAVKLLDRLLIKQREDYIGYLSDTIINTAKVETIKLLDSTLSNTFRQHLFNIIESFAMYLAPRGLWDELEQSLEDIVKGGVEGLPLLDNTRALIQVLSKGNPSKVNTLMTHYCEHGGEIAISTFPRIIPTIIDCLNLNNDANIRLFASNALVMAAQVAKDSFSPWVIDVLTALETMVSSPHALSEINETVTKNAISKGSSRL</sequence>
<dbReference type="SUPFAM" id="SSF48371">
    <property type="entry name" value="ARM repeat"/>
    <property type="match status" value="1"/>
</dbReference>
<gene>
    <name evidence="1" type="ORF">DFA_00476</name>
</gene>
<dbReference type="EMBL" id="GL883010">
    <property type="protein sequence ID" value="EGG20615.1"/>
    <property type="molecule type" value="Genomic_DNA"/>
</dbReference>
<dbReference type="RefSeq" id="XP_004358465.1">
    <property type="nucleotide sequence ID" value="XM_004358408.1"/>
</dbReference>
<keyword evidence="2" id="KW-1185">Reference proteome</keyword>
<organism evidence="1 2">
    <name type="scientific">Cavenderia fasciculata</name>
    <name type="common">Slime mold</name>
    <name type="synonym">Dictyostelium fasciculatum</name>
    <dbReference type="NCBI Taxonomy" id="261658"/>
    <lineage>
        <taxon>Eukaryota</taxon>
        <taxon>Amoebozoa</taxon>
        <taxon>Evosea</taxon>
        <taxon>Eumycetozoa</taxon>
        <taxon>Dictyostelia</taxon>
        <taxon>Acytosteliales</taxon>
        <taxon>Cavenderiaceae</taxon>
        <taxon>Cavenderia</taxon>
    </lineage>
</organism>
<dbReference type="Proteomes" id="UP000007797">
    <property type="component" value="Unassembled WGS sequence"/>
</dbReference>
<evidence type="ECO:0000313" key="1">
    <source>
        <dbReference type="EMBL" id="EGG20615.1"/>
    </source>
</evidence>
<dbReference type="KEGG" id="dfa:DFA_00476"/>
<proteinExistence type="predicted"/>
<accession>F4PS17</accession>
<dbReference type="Gene3D" id="1.25.10.10">
    <property type="entry name" value="Leucine-rich Repeat Variant"/>
    <property type="match status" value="1"/>
</dbReference>
<name>F4PS17_CACFS</name>
<dbReference type="GeneID" id="14873083"/>
<dbReference type="AlphaFoldDB" id="F4PS17"/>
<dbReference type="InterPro" id="IPR011989">
    <property type="entry name" value="ARM-like"/>
</dbReference>
<protein>
    <submittedName>
        <fullName evidence="1">Uncharacterized protein</fullName>
    </submittedName>
</protein>
<dbReference type="InterPro" id="IPR016024">
    <property type="entry name" value="ARM-type_fold"/>
</dbReference>
<reference evidence="2" key="1">
    <citation type="journal article" date="2011" name="Genome Res.">
        <title>Phylogeny-wide analysis of social amoeba genomes highlights ancient origins for complex intercellular communication.</title>
        <authorList>
            <person name="Heidel A.J."/>
            <person name="Lawal H.M."/>
            <person name="Felder M."/>
            <person name="Schilde C."/>
            <person name="Helps N.R."/>
            <person name="Tunggal B."/>
            <person name="Rivero F."/>
            <person name="John U."/>
            <person name="Schleicher M."/>
            <person name="Eichinger L."/>
            <person name="Platzer M."/>
            <person name="Noegel A.A."/>
            <person name="Schaap P."/>
            <person name="Gloeckner G."/>
        </authorList>
    </citation>
    <scope>NUCLEOTIDE SEQUENCE [LARGE SCALE GENOMIC DNA]</scope>
    <source>
        <strain evidence="2">SH3</strain>
    </source>
</reference>
<evidence type="ECO:0000313" key="2">
    <source>
        <dbReference type="Proteomes" id="UP000007797"/>
    </source>
</evidence>